<accession>A0A843WRR2</accession>
<reference evidence="2" key="1">
    <citation type="submission" date="2017-07" db="EMBL/GenBank/DDBJ databases">
        <title>Taro Niue Genome Assembly and Annotation.</title>
        <authorList>
            <person name="Atibalentja N."/>
            <person name="Keating K."/>
            <person name="Fields C.J."/>
        </authorList>
    </citation>
    <scope>NUCLEOTIDE SEQUENCE</scope>
    <source>
        <strain evidence="2">Niue_2</strain>
        <tissue evidence="2">Leaf</tissue>
    </source>
</reference>
<feature type="region of interest" description="Disordered" evidence="1">
    <location>
        <begin position="174"/>
        <end position="199"/>
    </location>
</feature>
<evidence type="ECO:0000313" key="2">
    <source>
        <dbReference type="EMBL" id="MQM14123.1"/>
    </source>
</evidence>
<sequence>LRRLPPSPDRDCRHTFLTSDCAIFPLLDVELPAPSSLQIRDDAEEGATWHVGDVDGGALDEIPPPPRQIPKIFPPSRAKSPPPRQISKSLRPLPPSIHSPFRAPSSTSSAPSSSSPAVGTGAPSSFCASILVCRWSLKKLKHQLQIASDAAKRRRLLRPWLAAAPVQVLLQRSPHTFPSSEPPSAKPEPTDQTRKATGPLTYPNKGGVLVFHPRGEAEVKRENRRSGDGEQRPGALKARTGMWTGVCSILAFLPILQHIRGWNSGSTTVAVVHDGYVLQKLKPRYSYKRKEVRPGEFQVIMCHCLF</sequence>
<protein>
    <submittedName>
        <fullName evidence="2">Uncharacterized protein</fullName>
    </submittedName>
</protein>
<comment type="caution">
    <text evidence="2">The sequence shown here is derived from an EMBL/GenBank/DDBJ whole genome shotgun (WGS) entry which is preliminary data.</text>
</comment>
<feature type="compositionally biased region" description="Low complexity" evidence="1">
    <location>
        <begin position="103"/>
        <end position="119"/>
    </location>
</feature>
<dbReference type="EMBL" id="NMUH01005966">
    <property type="protein sequence ID" value="MQM14123.1"/>
    <property type="molecule type" value="Genomic_DNA"/>
</dbReference>
<proteinExistence type="predicted"/>
<dbReference type="AlphaFoldDB" id="A0A843WRR2"/>
<gene>
    <name evidence="2" type="ORF">Taro_047055</name>
</gene>
<name>A0A843WRR2_COLES</name>
<evidence type="ECO:0000313" key="3">
    <source>
        <dbReference type="Proteomes" id="UP000652761"/>
    </source>
</evidence>
<feature type="non-terminal residue" evidence="2">
    <location>
        <position position="306"/>
    </location>
</feature>
<dbReference type="OrthoDB" id="5132116at2759"/>
<evidence type="ECO:0000256" key="1">
    <source>
        <dbReference type="SAM" id="MobiDB-lite"/>
    </source>
</evidence>
<keyword evidence="3" id="KW-1185">Reference proteome</keyword>
<dbReference type="Proteomes" id="UP000652761">
    <property type="component" value="Unassembled WGS sequence"/>
</dbReference>
<feature type="compositionally biased region" description="Basic and acidic residues" evidence="1">
    <location>
        <begin position="217"/>
        <end position="231"/>
    </location>
</feature>
<organism evidence="2 3">
    <name type="scientific">Colocasia esculenta</name>
    <name type="common">Wild taro</name>
    <name type="synonym">Arum esculentum</name>
    <dbReference type="NCBI Taxonomy" id="4460"/>
    <lineage>
        <taxon>Eukaryota</taxon>
        <taxon>Viridiplantae</taxon>
        <taxon>Streptophyta</taxon>
        <taxon>Embryophyta</taxon>
        <taxon>Tracheophyta</taxon>
        <taxon>Spermatophyta</taxon>
        <taxon>Magnoliopsida</taxon>
        <taxon>Liliopsida</taxon>
        <taxon>Araceae</taxon>
        <taxon>Aroideae</taxon>
        <taxon>Colocasieae</taxon>
        <taxon>Colocasia</taxon>
    </lineage>
</organism>
<feature type="region of interest" description="Disordered" evidence="1">
    <location>
        <begin position="50"/>
        <end position="119"/>
    </location>
</feature>
<feature type="region of interest" description="Disordered" evidence="1">
    <location>
        <begin position="217"/>
        <end position="236"/>
    </location>
</feature>